<dbReference type="PANTHER" id="PTHR22893">
    <property type="entry name" value="NADH OXIDOREDUCTASE-RELATED"/>
    <property type="match status" value="1"/>
</dbReference>
<dbReference type="GO" id="GO:0010181">
    <property type="term" value="F:FMN binding"/>
    <property type="evidence" value="ECO:0007669"/>
    <property type="project" value="InterPro"/>
</dbReference>
<dbReference type="GO" id="GO:0005829">
    <property type="term" value="C:cytosol"/>
    <property type="evidence" value="ECO:0007669"/>
    <property type="project" value="UniProtKB-ARBA"/>
</dbReference>
<dbReference type="GO" id="GO:0016628">
    <property type="term" value="F:oxidoreductase activity, acting on the CH-CH group of donors, NAD or NADP as acceptor"/>
    <property type="evidence" value="ECO:0007669"/>
    <property type="project" value="UniProtKB-ARBA"/>
</dbReference>
<name>A0A4V2ZXF7_9GAMM</name>
<feature type="domain" description="NADH:flavin oxidoreductase/NADH oxidase N-terminal" evidence="4">
    <location>
        <begin position="2"/>
        <end position="323"/>
    </location>
</feature>
<dbReference type="OrthoDB" id="8523426at2"/>
<evidence type="ECO:0000313" key="5">
    <source>
        <dbReference type="EMBL" id="TDG13654.1"/>
    </source>
</evidence>
<sequence>MDLFTPLELGELQLRNRIVMAPMTRSRAGAEALPNALMVEYYRQRAGAGLIVSEGIAPSANGLGYCRTPGIYNSAQVSAWRQVTDAVHEAGGSIAAQLMHVGRVASHYNKPDGAETVAPSAIAASAEIYTDQAAMQPMDAPRALTTAEVAGVVEEYRQAAENAFDAGFDAVELHCTSGYLPAQFLSTGTNRREDQYGGSVANRARFVLEVLEAIATVRGAARIGMRICPDNPFNDLVDEDPGETFGYLLEHAAAMELAYLHVIRLPAGRVDNLALGQAWFGDRLIGNDSFSLEEATAAVAAGQLSAVSFGRSFIANPDLPQRWRLGAGLATFDAATLYTPGARGYTDYPPLAGDHANTAITQGG</sequence>
<dbReference type="CDD" id="cd02933">
    <property type="entry name" value="OYE_like_FMN"/>
    <property type="match status" value="1"/>
</dbReference>
<dbReference type="Proteomes" id="UP000295554">
    <property type="component" value="Unassembled WGS sequence"/>
</dbReference>
<comment type="caution">
    <text evidence="5">The sequence shown here is derived from an EMBL/GenBank/DDBJ whole genome shotgun (WGS) entry which is preliminary data.</text>
</comment>
<reference evidence="5 6" key="1">
    <citation type="submission" date="2019-03" db="EMBL/GenBank/DDBJ databases">
        <title>Seongchinamella monodicae gen. nov., sp. nov., a novel member of the Gammaproteobacteria isolated from a tidal mudflat of beach.</title>
        <authorList>
            <person name="Yang H.G."/>
            <person name="Kang J.W."/>
            <person name="Lee S.D."/>
        </authorList>
    </citation>
    <scope>NUCLEOTIDE SEQUENCE [LARGE SCALE GENOMIC DNA]</scope>
    <source>
        <strain evidence="5 6">GH4-78</strain>
    </source>
</reference>
<dbReference type="InterPro" id="IPR013785">
    <property type="entry name" value="Aldolase_TIM"/>
</dbReference>
<comment type="cofactor">
    <cofactor evidence="1">
        <name>FMN</name>
        <dbReference type="ChEBI" id="CHEBI:58210"/>
    </cofactor>
</comment>
<dbReference type="AlphaFoldDB" id="A0A4V2ZXF7"/>
<protein>
    <submittedName>
        <fullName evidence="5">Alkene reductase</fullName>
    </submittedName>
</protein>
<keyword evidence="6" id="KW-1185">Reference proteome</keyword>
<dbReference type="Gene3D" id="3.20.20.70">
    <property type="entry name" value="Aldolase class I"/>
    <property type="match status" value="1"/>
</dbReference>
<dbReference type="InterPro" id="IPR001155">
    <property type="entry name" value="OxRdtase_FMN_N"/>
</dbReference>
<evidence type="ECO:0000313" key="6">
    <source>
        <dbReference type="Proteomes" id="UP000295554"/>
    </source>
</evidence>
<evidence type="ECO:0000259" key="4">
    <source>
        <dbReference type="Pfam" id="PF00724"/>
    </source>
</evidence>
<dbReference type="EMBL" id="SMSE01000002">
    <property type="protein sequence ID" value="TDG13654.1"/>
    <property type="molecule type" value="Genomic_DNA"/>
</dbReference>
<gene>
    <name evidence="5" type="ORF">E2F43_09025</name>
</gene>
<dbReference type="Pfam" id="PF00724">
    <property type="entry name" value="Oxidored_FMN"/>
    <property type="match status" value="1"/>
</dbReference>
<dbReference type="FunFam" id="3.20.20.70:FF:000059">
    <property type="entry name" value="N-ethylmaleimide reductase, FMN-linked"/>
    <property type="match status" value="1"/>
</dbReference>
<comment type="similarity">
    <text evidence="2">Belongs to the NADH:flavin oxidoreductase/NADH oxidase family.</text>
</comment>
<evidence type="ECO:0000256" key="2">
    <source>
        <dbReference type="ARBA" id="ARBA00005979"/>
    </source>
</evidence>
<accession>A0A4V2ZXF7</accession>
<proteinExistence type="inferred from homology"/>
<organism evidence="5 6">
    <name type="scientific">Seongchinamella unica</name>
    <dbReference type="NCBI Taxonomy" id="2547392"/>
    <lineage>
        <taxon>Bacteria</taxon>
        <taxon>Pseudomonadati</taxon>
        <taxon>Pseudomonadota</taxon>
        <taxon>Gammaproteobacteria</taxon>
        <taxon>Cellvibrionales</taxon>
        <taxon>Halieaceae</taxon>
        <taxon>Seongchinamella</taxon>
    </lineage>
</organism>
<keyword evidence="3" id="KW-0560">Oxidoreductase</keyword>
<evidence type="ECO:0000256" key="1">
    <source>
        <dbReference type="ARBA" id="ARBA00001917"/>
    </source>
</evidence>
<dbReference type="SUPFAM" id="SSF51395">
    <property type="entry name" value="FMN-linked oxidoreductases"/>
    <property type="match status" value="1"/>
</dbReference>
<dbReference type="RefSeq" id="WP_133211835.1">
    <property type="nucleotide sequence ID" value="NZ_SMSE01000002.1"/>
</dbReference>
<dbReference type="InterPro" id="IPR045247">
    <property type="entry name" value="Oye-like"/>
</dbReference>
<dbReference type="PANTHER" id="PTHR22893:SF91">
    <property type="entry name" value="NADPH DEHYDROGENASE 2-RELATED"/>
    <property type="match status" value="1"/>
</dbReference>
<evidence type="ECO:0000256" key="3">
    <source>
        <dbReference type="ARBA" id="ARBA00023002"/>
    </source>
</evidence>